<accession>A0A915JDI3</accession>
<organism evidence="1 2">
    <name type="scientific">Romanomermis culicivorax</name>
    <name type="common">Nematode worm</name>
    <dbReference type="NCBI Taxonomy" id="13658"/>
    <lineage>
        <taxon>Eukaryota</taxon>
        <taxon>Metazoa</taxon>
        <taxon>Ecdysozoa</taxon>
        <taxon>Nematoda</taxon>
        <taxon>Enoplea</taxon>
        <taxon>Dorylaimia</taxon>
        <taxon>Mermithida</taxon>
        <taxon>Mermithoidea</taxon>
        <taxon>Mermithidae</taxon>
        <taxon>Romanomermis</taxon>
    </lineage>
</organism>
<keyword evidence="1" id="KW-1185">Reference proteome</keyword>
<reference evidence="2" key="1">
    <citation type="submission" date="2022-11" db="UniProtKB">
        <authorList>
            <consortium name="WormBaseParasite"/>
        </authorList>
    </citation>
    <scope>IDENTIFICATION</scope>
</reference>
<dbReference type="WBParaSite" id="nRc.2.0.1.t23671-RA">
    <property type="protein sequence ID" value="nRc.2.0.1.t23671-RA"/>
    <property type="gene ID" value="nRc.2.0.1.g23671"/>
</dbReference>
<dbReference type="AlphaFoldDB" id="A0A915JDI3"/>
<evidence type="ECO:0000313" key="1">
    <source>
        <dbReference type="Proteomes" id="UP000887565"/>
    </source>
</evidence>
<evidence type="ECO:0000313" key="2">
    <source>
        <dbReference type="WBParaSite" id="nRc.2.0.1.t23671-RA"/>
    </source>
</evidence>
<dbReference type="Proteomes" id="UP000887565">
    <property type="component" value="Unplaced"/>
</dbReference>
<proteinExistence type="predicted"/>
<sequence>MPRDSKFHIYNFERLKHAVLYNHYTEDYGYLKLQLSTEARARRESFLELEMKILQFNLYKARSPSHLNIQILNNTLMEQFHENL</sequence>
<name>A0A915JDI3_ROMCU</name>
<protein>
    <submittedName>
        <fullName evidence="2">Maturase K</fullName>
    </submittedName>
</protein>